<name>A0ABT0XRW7_9ACTN</name>
<feature type="signal peptide" evidence="1">
    <location>
        <begin position="1"/>
        <end position="26"/>
    </location>
</feature>
<evidence type="ECO:0000256" key="1">
    <source>
        <dbReference type="SAM" id="SignalP"/>
    </source>
</evidence>
<keyword evidence="1" id="KW-0732">Signal</keyword>
<accession>A0ABT0XRW7</accession>
<protein>
    <submittedName>
        <fullName evidence="2">Uncharacterized protein</fullName>
    </submittedName>
</protein>
<comment type="caution">
    <text evidence="2">The sequence shown here is derived from an EMBL/GenBank/DDBJ whole genome shotgun (WGS) entry which is preliminary data.</text>
</comment>
<feature type="chain" id="PRO_5046584850" evidence="1">
    <location>
        <begin position="27"/>
        <end position="337"/>
    </location>
</feature>
<sequence>MKRRQVLVAAAGVVAGALAVPSRALAAPRPPTLVADPAAADGDFVRWLSVHDPRAAVRAAAEAAVTGGAAAFVATGYASALSQAAETRAYDLDFANRTAIEHPAQSYPWVNAAARRAANGTDAELAAFRATGYAAALADDDAHVPYDDGAALVSPEEFDLVRSIRHIDTGPTVLERSAVVRTDADVAEFLRHGWLSAARIDVDTFRAQYVADEWDRWREARYRVPRAVSLDRAAREGTADPYAAMRAWDEVFVRFARQPSGWAERERFVRPRADDWLRISYTAADRKSPLWAPLTVEAPAIRSQWLGELTGATQRGAWWSELIQYAQALRDEWLHDS</sequence>
<evidence type="ECO:0000313" key="2">
    <source>
        <dbReference type="EMBL" id="MCM4076511.1"/>
    </source>
</evidence>
<organism evidence="2 3">
    <name type="scientific">Paractinoplanes hotanensis</name>
    <dbReference type="NCBI Taxonomy" id="2906497"/>
    <lineage>
        <taxon>Bacteria</taxon>
        <taxon>Bacillati</taxon>
        <taxon>Actinomycetota</taxon>
        <taxon>Actinomycetes</taxon>
        <taxon>Micromonosporales</taxon>
        <taxon>Micromonosporaceae</taxon>
        <taxon>Paractinoplanes</taxon>
    </lineage>
</organism>
<gene>
    <name evidence="2" type="ORF">LXN57_02905</name>
</gene>
<dbReference type="RefSeq" id="WP_251796415.1">
    <property type="nucleotide sequence ID" value="NZ_JAMQOL010000003.1"/>
</dbReference>
<evidence type="ECO:0000313" key="3">
    <source>
        <dbReference type="Proteomes" id="UP001523216"/>
    </source>
</evidence>
<dbReference type="EMBL" id="JAMQOL010000003">
    <property type="protein sequence ID" value="MCM4076511.1"/>
    <property type="molecule type" value="Genomic_DNA"/>
</dbReference>
<keyword evidence="3" id="KW-1185">Reference proteome</keyword>
<dbReference type="Proteomes" id="UP001523216">
    <property type="component" value="Unassembled WGS sequence"/>
</dbReference>
<proteinExistence type="predicted"/>
<reference evidence="2 3" key="1">
    <citation type="submission" date="2022-06" db="EMBL/GenBank/DDBJ databases">
        <title>Actinoplanes abujensis sp. nov., isolated from Nigerian arid soil.</title>
        <authorList>
            <person name="Ding P."/>
        </authorList>
    </citation>
    <scope>NUCLEOTIDE SEQUENCE [LARGE SCALE GENOMIC DNA]</scope>
    <source>
        <strain evidence="3">TRM88002</strain>
    </source>
</reference>